<dbReference type="Pfam" id="PF01513">
    <property type="entry name" value="NAD_kinase"/>
    <property type="match status" value="1"/>
</dbReference>
<evidence type="ECO:0000256" key="3">
    <source>
        <dbReference type="ARBA" id="ARBA00022777"/>
    </source>
</evidence>
<evidence type="ECO:0000313" key="7">
    <source>
        <dbReference type="EMBL" id="KXS21844.1"/>
    </source>
</evidence>
<dbReference type="PANTHER" id="PTHR20275:SF0">
    <property type="entry name" value="NAD KINASE"/>
    <property type="match status" value="1"/>
</dbReference>
<dbReference type="AlphaFoldDB" id="A0A139AYR3"/>
<name>A0A139AYR3_GONPJ</name>
<dbReference type="Pfam" id="PF20143">
    <property type="entry name" value="NAD_kinase_C"/>
    <property type="match status" value="1"/>
</dbReference>
<dbReference type="InterPro" id="IPR002504">
    <property type="entry name" value="NADK"/>
</dbReference>
<dbReference type="OrthoDB" id="24581at2759"/>
<dbReference type="PANTHER" id="PTHR20275">
    <property type="entry name" value="NAD KINASE"/>
    <property type="match status" value="1"/>
</dbReference>
<dbReference type="STRING" id="1344416.A0A139AYR3"/>
<dbReference type="HAMAP" id="MF_00361">
    <property type="entry name" value="NAD_kinase"/>
    <property type="match status" value="1"/>
</dbReference>
<dbReference type="GO" id="GO:0006741">
    <property type="term" value="P:NADP+ biosynthetic process"/>
    <property type="evidence" value="ECO:0007669"/>
    <property type="project" value="InterPro"/>
</dbReference>
<dbReference type="Gene3D" id="3.40.50.10330">
    <property type="entry name" value="Probable inorganic polyphosphate/atp-NAD kinase, domain 1"/>
    <property type="match status" value="1"/>
</dbReference>
<evidence type="ECO:0000256" key="2">
    <source>
        <dbReference type="ARBA" id="ARBA00022679"/>
    </source>
</evidence>
<dbReference type="GO" id="GO:0003951">
    <property type="term" value="F:NAD+ kinase activity"/>
    <property type="evidence" value="ECO:0007669"/>
    <property type="project" value="InterPro"/>
</dbReference>
<comment type="similarity">
    <text evidence="1">Belongs to the NAD kinase family.</text>
</comment>
<dbReference type="InterPro" id="IPR017437">
    <property type="entry name" value="ATP-NAD_kinase_PpnK-typ_C"/>
</dbReference>
<proteinExistence type="inferred from homology"/>
<evidence type="ECO:0000256" key="4">
    <source>
        <dbReference type="ARBA" id="ARBA00022857"/>
    </source>
</evidence>
<accession>A0A139AYR3</accession>
<dbReference type="OMA" id="CTVYRHV"/>
<keyword evidence="5" id="KW-0520">NAD</keyword>
<sequence length="447" mass="49252">MIVTKAWDNTLIYLTKHLAFWLITSPRLGVKCTDVYLDSKLQDHPHIKSLADELSQQPGLSGSEAPVRDNLKFWDPEFCAVNADQIDFIITLGGDGTVLYTSWLFQRSQVPPIIPFHLGSLGFLTVFNFKDIRRVLRKIVGSPDVASGDLSSSGLRVNLRMRVTCTVWRSQSSRTGRTNDPRLARPQSNPSSGSTATAVLPHNVSSTRVNPSIPGAAPASGAMRRPVPTESFQVLNDLVVDRGPSPYMSQLELYGDDRLLTVVQADGLVISTPTGSTAYSLSAGGSVVHPEVPALLVTPICPHTLSFRPMMLPDSMELKILLPKDARTTAFCSFDGRHRIELRQGDYVTVTAGRYPCPTICATDQSQDWFEGLSRTLHWNERARQKPIDGENEEGEQIVREFLSETEDGSPSGFHPHQAQAARVTKSLSEASDEGLEMHDILGDFRK</sequence>
<reference evidence="7 8" key="1">
    <citation type="journal article" date="2015" name="Genome Biol. Evol.">
        <title>Phylogenomic analyses indicate that early fungi evolved digesting cell walls of algal ancestors of land plants.</title>
        <authorList>
            <person name="Chang Y."/>
            <person name="Wang S."/>
            <person name="Sekimoto S."/>
            <person name="Aerts A.L."/>
            <person name="Choi C."/>
            <person name="Clum A."/>
            <person name="LaButti K.M."/>
            <person name="Lindquist E.A."/>
            <person name="Yee Ngan C."/>
            <person name="Ohm R.A."/>
            <person name="Salamov A.A."/>
            <person name="Grigoriev I.V."/>
            <person name="Spatafora J.W."/>
            <person name="Berbee M.L."/>
        </authorList>
    </citation>
    <scope>NUCLEOTIDE SEQUENCE [LARGE SCALE GENOMIC DNA]</scope>
    <source>
        <strain evidence="7 8">JEL478</strain>
    </source>
</reference>
<feature type="compositionally biased region" description="Basic and acidic residues" evidence="6">
    <location>
        <begin position="436"/>
        <end position="447"/>
    </location>
</feature>
<dbReference type="FunFam" id="2.60.200.30:FF:000005">
    <property type="entry name" value="NAD+ kinase Utr1"/>
    <property type="match status" value="1"/>
</dbReference>
<keyword evidence="3 7" id="KW-0418">Kinase</keyword>
<keyword evidence="4" id="KW-0521">NADP</keyword>
<feature type="region of interest" description="Disordered" evidence="6">
    <location>
        <begin position="402"/>
        <end position="447"/>
    </location>
</feature>
<dbReference type="Gene3D" id="2.60.200.30">
    <property type="entry name" value="Probable inorganic polyphosphate/atp-NAD kinase, domain 2"/>
    <property type="match status" value="1"/>
</dbReference>
<organism evidence="7 8">
    <name type="scientific">Gonapodya prolifera (strain JEL478)</name>
    <name type="common">Monoblepharis prolifera</name>
    <dbReference type="NCBI Taxonomy" id="1344416"/>
    <lineage>
        <taxon>Eukaryota</taxon>
        <taxon>Fungi</taxon>
        <taxon>Fungi incertae sedis</taxon>
        <taxon>Chytridiomycota</taxon>
        <taxon>Chytridiomycota incertae sedis</taxon>
        <taxon>Monoblepharidomycetes</taxon>
        <taxon>Monoblepharidales</taxon>
        <taxon>Gonapodyaceae</taxon>
        <taxon>Gonapodya</taxon>
    </lineage>
</organism>
<evidence type="ECO:0000256" key="6">
    <source>
        <dbReference type="SAM" id="MobiDB-lite"/>
    </source>
</evidence>
<dbReference type="Proteomes" id="UP000070544">
    <property type="component" value="Unassembled WGS sequence"/>
</dbReference>
<feature type="compositionally biased region" description="Polar residues" evidence="6">
    <location>
        <begin position="186"/>
        <end position="210"/>
    </location>
</feature>
<dbReference type="InterPro" id="IPR017438">
    <property type="entry name" value="ATP-NAD_kinase_N"/>
</dbReference>
<keyword evidence="2" id="KW-0808">Transferase</keyword>
<keyword evidence="8" id="KW-1185">Reference proteome</keyword>
<dbReference type="InterPro" id="IPR016064">
    <property type="entry name" value="NAD/diacylglycerol_kinase_sf"/>
</dbReference>
<dbReference type="EMBL" id="KQ965732">
    <property type="protein sequence ID" value="KXS21844.1"/>
    <property type="molecule type" value="Genomic_DNA"/>
</dbReference>
<gene>
    <name evidence="7" type="ORF">M427DRAFT_93174</name>
</gene>
<evidence type="ECO:0000256" key="5">
    <source>
        <dbReference type="ARBA" id="ARBA00023027"/>
    </source>
</evidence>
<evidence type="ECO:0000256" key="1">
    <source>
        <dbReference type="ARBA" id="ARBA00010995"/>
    </source>
</evidence>
<evidence type="ECO:0000313" key="8">
    <source>
        <dbReference type="Proteomes" id="UP000070544"/>
    </source>
</evidence>
<protein>
    <submittedName>
        <fullName evidence="7">ATP-NAD kinase</fullName>
    </submittedName>
</protein>
<dbReference type="SUPFAM" id="SSF111331">
    <property type="entry name" value="NAD kinase/diacylglycerol kinase-like"/>
    <property type="match status" value="1"/>
</dbReference>
<feature type="region of interest" description="Disordered" evidence="6">
    <location>
        <begin position="170"/>
        <end position="211"/>
    </location>
</feature>
<dbReference type="GO" id="GO:0019674">
    <property type="term" value="P:NAD+ metabolic process"/>
    <property type="evidence" value="ECO:0007669"/>
    <property type="project" value="InterPro"/>
</dbReference>